<dbReference type="AlphaFoldDB" id="A0A0P1BRE4"/>
<accession>A0A0P1BRE4</accession>
<protein>
    <submittedName>
        <fullName evidence="2">Uncharacterized protein</fullName>
    </submittedName>
</protein>
<dbReference type="OrthoDB" id="10547687at2759"/>
<keyword evidence="3" id="KW-1185">Reference proteome</keyword>
<evidence type="ECO:0000256" key="1">
    <source>
        <dbReference type="SAM" id="Phobius"/>
    </source>
</evidence>
<keyword evidence="1" id="KW-1133">Transmembrane helix</keyword>
<feature type="transmembrane region" description="Helical" evidence="1">
    <location>
        <begin position="138"/>
        <end position="159"/>
    </location>
</feature>
<sequence length="206" mass="23920">MVSYENPFTLDAEDTAFEAAGAQANLEHPVMNNLHFVVLREAINDRTGSRALQNRAHDALKFTRASSKELQAKFVDQLRKHAKNKEIFEHTLKLFKTKGMKVSVEDVIVQDDKGKPDYASMTTRLYQSQASKETSSDYIHNLTAFLFGAGLVVICQVIWHTLSWQMVKKFFVGLLKFLFRNILRLLLEEYFPEFEHDWLEYEGNRR</sequence>
<dbReference type="EMBL" id="CCYA01000276">
    <property type="protein sequence ID" value="CEH18684.1"/>
    <property type="molecule type" value="Genomic_DNA"/>
</dbReference>
<evidence type="ECO:0000313" key="2">
    <source>
        <dbReference type="EMBL" id="CEH18684.1"/>
    </source>
</evidence>
<dbReference type="Proteomes" id="UP000054845">
    <property type="component" value="Unassembled WGS sequence"/>
</dbReference>
<keyword evidence="1" id="KW-0472">Membrane</keyword>
<organism evidence="2 3">
    <name type="scientific">Ceraceosorus bombacis</name>
    <dbReference type="NCBI Taxonomy" id="401625"/>
    <lineage>
        <taxon>Eukaryota</taxon>
        <taxon>Fungi</taxon>
        <taxon>Dikarya</taxon>
        <taxon>Basidiomycota</taxon>
        <taxon>Ustilaginomycotina</taxon>
        <taxon>Exobasidiomycetes</taxon>
        <taxon>Ceraceosorales</taxon>
        <taxon>Ceraceosoraceae</taxon>
        <taxon>Ceraceosorus</taxon>
    </lineage>
</organism>
<proteinExistence type="predicted"/>
<evidence type="ECO:0000313" key="3">
    <source>
        <dbReference type="Proteomes" id="UP000054845"/>
    </source>
</evidence>
<name>A0A0P1BRE4_9BASI</name>
<reference evidence="2 3" key="1">
    <citation type="submission" date="2014-09" db="EMBL/GenBank/DDBJ databases">
        <authorList>
            <person name="Magalhaes I.L.F."/>
            <person name="Oliveira U."/>
            <person name="Santos F.R."/>
            <person name="Vidigal T.H.D.A."/>
            <person name="Brescovit A.D."/>
            <person name="Santos A.J."/>
        </authorList>
    </citation>
    <scope>NUCLEOTIDE SEQUENCE [LARGE SCALE GENOMIC DNA]</scope>
</reference>
<keyword evidence="1" id="KW-0812">Transmembrane</keyword>